<keyword evidence="3" id="KW-0597">Phosphoprotein</keyword>
<dbReference type="PANTHER" id="PTHR24421">
    <property type="entry name" value="NITRATE/NITRITE SENSOR PROTEIN NARX-RELATED"/>
    <property type="match status" value="1"/>
</dbReference>
<evidence type="ECO:0000256" key="8">
    <source>
        <dbReference type="ARBA" id="ARBA00023012"/>
    </source>
</evidence>
<keyword evidence="6 13" id="KW-0418">Kinase</keyword>
<keyword evidence="5" id="KW-0547">Nucleotide-binding</keyword>
<evidence type="ECO:0000259" key="11">
    <source>
        <dbReference type="Pfam" id="PF02518"/>
    </source>
</evidence>
<dbReference type="Pfam" id="PF07730">
    <property type="entry name" value="HisKA_3"/>
    <property type="match status" value="1"/>
</dbReference>
<dbReference type="SUPFAM" id="SSF55874">
    <property type="entry name" value="ATPase domain of HSP90 chaperone/DNA topoisomerase II/histidine kinase"/>
    <property type="match status" value="1"/>
</dbReference>
<evidence type="ECO:0000256" key="9">
    <source>
        <dbReference type="SAM" id="MobiDB-lite"/>
    </source>
</evidence>
<dbReference type="EMBL" id="JBHSPU010000026">
    <property type="protein sequence ID" value="MFC5917417.1"/>
    <property type="molecule type" value="Genomic_DNA"/>
</dbReference>
<evidence type="ECO:0000256" key="4">
    <source>
        <dbReference type="ARBA" id="ARBA00022679"/>
    </source>
</evidence>
<dbReference type="PANTHER" id="PTHR24421:SF10">
    <property type="entry name" value="NITRATE_NITRITE SENSOR PROTEIN NARQ"/>
    <property type="match status" value="1"/>
</dbReference>
<evidence type="ECO:0000256" key="1">
    <source>
        <dbReference type="ARBA" id="ARBA00000085"/>
    </source>
</evidence>
<sequence>MTDDGMNRAPGKAPDNTRSHTRNGTRNSTHTSTRSGTRRGTTPITGPVQRLLRRLHAYDLRRPLAWNGLLTVCWGLFAVLDVTSGGWRTVALDPDVSGTLVLLMSVAFSVPLLWRRTHPLAVLAFMAPVSLVNVWSGAVIQAAYVQQVVVFNIALRLPGRALAWAGALVAAPLLAGAAHRPHGWDPLVVPHVWAFALSAMLGIVVRTRKEYTEALVDRARRLELERDQQARLAAAAERTRIAREMHDIIGHNLSVITGLADGGAYAAARSPERAAQALEAIGATSRQALTELRRLLGVLRDHPAEADRAPQPTLDDMDELLTGVRTAGLPVRLRVHGAPPPAPPTAGRQLTVYRVVQEALTNTLKHGGTDPSPTAEVTLTYRATELEALVTDTGTGSLGRHGLGAGGQGITGMRERASLYDGTLEAGPLPASAPVGGWQVRLRLPLEDTPS</sequence>
<feature type="transmembrane region" description="Helical" evidence="10">
    <location>
        <begin position="187"/>
        <end position="205"/>
    </location>
</feature>
<organism evidence="13 14">
    <name type="scientific">Streptomyces pulveraceus</name>
    <dbReference type="NCBI Taxonomy" id="68258"/>
    <lineage>
        <taxon>Bacteria</taxon>
        <taxon>Bacillati</taxon>
        <taxon>Actinomycetota</taxon>
        <taxon>Actinomycetes</taxon>
        <taxon>Kitasatosporales</taxon>
        <taxon>Streptomycetaceae</taxon>
        <taxon>Streptomyces</taxon>
    </lineage>
</organism>
<evidence type="ECO:0000256" key="2">
    <source>
        <dbReference type="ARBA" id="ARBA00012438"/>
    </source>
</evidence>
<dbReference type="InterPro" id="IPR003594">
    <property type="entry name" value="HATPase_dom"/>
</dbReference>
<keyword evidence="4" id="KW-0808">Transferase</keyword>
<feature type="transmembrane region" description="Helical" evidence="10">
    <location>
        <begin position="157"/>
        <end position="175"/>
    </location>
</feature>
<dbReference type="RefSeq" id="WP_344507492.1">
    <property type="nucleotide sequence ID" value="NZ_BAAATU010000001.1"/>
</dbReference>
<dbReference type="CDD" id="cd16917">
    <property type="entry name" value="HATPase_UhpB-NarQ-NarX-like"/>
    <property type="match status" value="1"/>
</dbReference>
<feature type="transmembrane region" description="Helical" evidence="10">
    <location>
        <begin position="120"/>
        <end position="145"/>
    </location>
</feature>
<keyword evidence="10" id="KW-0472">Membrane</keyword>
<dbReference type="Gene3D" id="3.30.565.10">
    <property type="entry name" value="Histidine kinase-like ATPase, C-terminal domain"/>
    <property type="match status" value="1"/>
</dbReference>
<dbReference type="Gene3D" id="1.20.5.1930">
    <property type="match status" value="1"/>
</dbReference>
<dbReference type="Pfam" id="PF02518">
    <property type="entry name" value="HATPase_c"/>
    <property type="match status" value="1"/>
</dbReference>
<feature type="transmembrane region" description="Helical" evidence="10">
    <location>
        <begin position="96"/>
        <end position="114"/>
    </location>
</feature>
<keyword evidence="14" id="KW-1185">Reference proteome</keyword>
<evidence type="ECO:0000259" key="12">
    <source>
        <dbReference type="Pfam" id="PF07730"/>
    </source>
</evidence>
<keyword evidence="10" id="KW-0812">Transmembrane</keyword>
<dbReference type="EC" id="2.7.13.3" evidence="2"/>
<dbReference type="InterPro" id="IPR011712">
    <property type="entry name" value="Sig_transdc_His_kin_sub3_dim/P"/>
</dbReference>
<dbReference type="InterPro" id="IPR036890">
    <property type="entry name" value="HATPase_C_sf"/>
</dbReference>
<evidence type="ECO:0000256" key="5">
    <source>
        <dbReference type="ARBA" id="ARBA00022741"/>
    </source>
</evidence>
<keyword evidence="8" id="KW-0902">Two-component regulatory system</keyword>
<dbReference type="Proteomes" id="UP001596200">
    <property type="component" value="Unassembled WGS sequence"/>
</dbReference>
<evidence type="ECO:0000313" key="13">
    <source>
        <dbReference type="EMBL" id="MFC5917417.1"/>
    </source>
</evidence>
<dbReference type="GO" id="GO:0016301">
    <property type="term" value="F:kinase activity"/>
    <property type="evidence" value="ECO:0007669"/>
    <property type="project" value="UniProtKB-KW"/>
</dbReference>
<evidence type="ECO:0000256" key="10">
    <source>
        <dbReference type="SAM" id="Phobius"/>
    </source>
</evidence>
<keyword evidence="10" id="KW-1133">Transmembrane helix</keyword>
<accession>A0ABW1GUZ6</accession>
<comment type="caution">
    <text evidence="13">The sequence shown here is derived from an EMBL/GenBank/DDBJ whole genome shotgun (WGS) entry which is preliminary data.</text>
</comment>
<feature type="region of interest" description="Disordered" evidence="9">
    <location>
        <begin position="1"/>
        <end position="44"/>
    </location>
</feature>
<protein>
    <recommendedName>
        <fullName evidence="2">histidine kinase</fullName>
        <ecNumber evidence="2">2.7.13.3</ecNumber>
    </recommendedName>
</protein>
<reference evidence="14" key="1">
    <citation type="journal article" date="2019" name="Int. J. Syst. Evol. Microbiol.">
        <title>The Global Catalogue of Microorganisms (GCM) 10K type strain sequencing project: providing services to taxonomists for standard genome sequencing and annotation.</title>
        <authorList>
            <consortium name="The Broad Institute Genomics Platform"/>
            <consortium name="The Broad Institute Genome Sequencing Center for Infectious Disease"/>
            <person name="Wu L."/>
            <person name="Ma J."/>
        </authorList>
    </citation>
    <scope>NUCLEOTIDE SEQUENCE [LARGE SCALE GENOMIC DNA]</scope>
    <source>
        <strain evidence="14">JCM 4147</strain>
    </source>
</reference>
<evidence type="ECO:0000256" key="6">
    <source>
        <dbReference type="ARBA" id="ARBA00022777"/>
    </source>
</evidence>
<feature type="domain" description="Histidine kinase/HSP90-like ATPase" evidence="11">
    <location>
        <begin position="349"/>
        <end position="447"/>
    </location>
</feature>
<keyword evidence="7" id="KW-0067">ATP-binding</keyword>
<evidence type="ECO:0000313" key="14">
    <source>
        <dbReference type="Proteomes" id="UP001596200"/>
    </source>
</evidence>
<feature type="domain" description="Signal transduction histidine kinase subgroup 3 dimerisation and phosphoacceptor" evidence="12">
    <location>
        <begin position="237"/>
        <end position="301"/>
    </location>
</feature>
<proteinExistence type="predicted"/>
<feature type="transmembrane region" description="Helical" evidence="10">
    <location>
        <begin position="64"/>
        <end position="84"/>
    </location>
</feature>
<gene>
    <name evidence="13" type="ORF">ACFP1B_28910</name>
</gene>
<feature type="compositionally biased region" description="Low complexity" evidence="9">
    <location>
        <begin position="22"/>
        <end position="42"/>
    </location>
</feature>
<evidence type="ECO:0000256" key="3">
    <source>
        <dbReference type="ARBA" id="ARBA00022553"/>
    </source>
</evidence>
<comment type="catalytic activity">
    <reaction evidence="1">
        <text>ATP + protein L-histidine = ADP + protein N-phospho-L-histidine.</text>
        <dbReference type="EC" id="2.7.13.3"/>
    </reaction>
</comment>
<dbReference type="InterPro" id="IPR050482">
    <property type="entry name" value="Sensor_HK_TwoCompSys"/>
</dbReference>
<name>A0ABW1GUZ6_9ACTN</name>
<evidence type="ECO:0000256" key="7">
    <source>
        <dbReference type="ARBA" id="ARBA00022840"/>
    </source>
</evidence>